<dbReference type="Gene3D" id="3.40.50.300">
    <property type="entry name" value="P-loop containing nucleotide triphosphate hydrolases"/>
    <property type="match status" value="1"/>
</dbReference>
<dbReference type="EMBL" id="DVNF01000065">
    <property type="protein sequence ID" value="HIU60155.1"/>
    <property type="molecule type" value="Genomic_DNA"/>
</dbReference>
<evidence type="ECO:0000259" key="1">
    <source>
        <dbReference type="Pfam" id="PF01695"/>
    </source>
</evidence>
<evidence type="ECO:0000313" key="3">
    <source>
        <dbReference type="Proteomes" id="UP000824094"/>
    </source>
</evidence>
<organism evidence="2 3">
    <name type="scientific">Candidatus Stercoripulliclostridium merdigallinarum</name>
    <dbReference type="NCBI Taxonomy" id="2840951"/>
    <lineage>
        <taxon>Bacteria</taxon>
        <taxon>Bacillati</taxon>
        <taxon>Bacillota</taxon>
        <taxon>Clostridia</taxon>
        <taxon>Eubacteriales</taxon>
        <taxon>Candidatus Stercoripulliclostridium</taxon>
    </lineage>
</organism>
<accession>A0A9D1SHH2</accession>
<name>A0A9D1SHH2_9FIRM</name>
<keyword evidence="2" id="KW-0067">ATP-binding</keyword>
<protein>
    <submittedName>
        <fullName evidence="2">ATP-binding protein</fullName>
    </submittedName>
</protein>
<dbReference type="SUPFAM" id="SSF52540">
    <property type="entry name" value="P-loop containing nucleoside triphosphate hydrolases"/>
    <property type="match status" value="1"/>
</dbReference>
<comment type="caution">
    <text evidence="2">The sequence shown here is derived from an EMBL/GenBank/DDBJ whole genome shotgun (WGS) entry which is preliminary data.</text>
</comment>
<dbReference type="InterPro" id="IPR002611">
    <property type="entry name" value="IstB_ATP-bd"/>
</dbReference>
<feature type="domain" description="IstB-like ATP-binding" evidence="1">
    <location>
        <begin position="163"/>
        <end position="297"/>
    </location>
</feature>
<reference evidence="2" key="1">
    <citation type="submission" date="2020-10" db="EMBL/GenBank/DDBJ databases">
        <authorList>
            <person name="Gilroy R."/>
        </authorList>
    </citation>
    <scope>NUCLEOTIDE SEQUENCE</scope>
    <source>
        <strain evidence="2">18911</strain>
    </source>
</reference>
<proteinExistence type="predicted"/>
<gene>
    <name evidence="2" type="ORF">IAB05_02045</name>
</gene>
<dbReference type="GO" id="GO:0005524">
    <property type="term" value="F:ATP binding"/>
    <property type="evidence" value="ECO:0007669"/>
    <property type="project" value="UniProtKB-KW"/>
</dbReference>
<sequence length="305" mass="34490">MNPRVLAYKIIRDRKEAAEETARLCREELLSDPVYRDLDSRCRKLCFEIARLGSQNKDTSNLKSEYSELCKQREIRMKELGKTPDDLTAKYHCPICRDTGVTDSGDCVCLKELVYRLIREDVSIPGNGMTPQEVLSSESATDPDHVALYKLLSRYVANYPEVKNIYLLTGAVGVGKSFAAGTVASALSREGYSVLFLGANKLNDMFLQYHLADLQAKSAIFRPLLEAEFMVIDDLGAETLLKNVTANYLYTLLTSREYPTMITTNLAEKELRNRYTDRIFSRLMDVNNSKVLRITGPDLRITKGK</sequence>
<dbReference type="InterPro" id="IPR027417">
    <property type="entry name" value="P-loop_NTPase"/>
</dbReference>
<keyword evidence="2" id="KW-0547">Nucleotide-binding</keyword>
<dbReference type="Proteomes" id="UP000824094">
    <property type="component" value="Unassembled WGS sequence"/>
</dbReference>
<dbReference type="AlphaFoldDB" id="A0A9D1SHH2"/>
<dbReference type="CDD" id="cd00009">
    <property type="entry name" value="AAA"/>
    <property type="match status" value="1"/>
</dbReference>
<dbReference type="Pfam" id="PF01695">
    <property type="entry name" value="IstB_IS21"/>
    <property type="match status" value="1"/>
</dbReference>
<evidence type="ECO:0000313" key="2">
    <source>
        <dbReference type="EMBL" id="HIU60155.1"/>
    </source>
</evidence>
<reference evidence="2" key="2">
    <citation type="journal article" date="2021" name="PeerJ">
        <title>Extensive microbial diversity within the chicken gut microbiome revealed by metagenomics and culture.</title>
        <authorList>
            <person name="Gilroy R."/>
            <person name="Ravi A."/>
            <person name="Getino M."/>
            <person name="Pursley I."/>
            <person name="Horton D.L."/>
            <person name="Alikhan N.F."/>
            <person name="Baker D."/>
            <person name="Gharbi K."/>
            <person name="Hall N."/>
            <person name="Watson M."/>
            <person name="Adriaenssens E.M."/>
            <person name="Foster-Nyarko E."/>
            <person name="Jarju S."/>
            <person name="Secka A."/>
            <person name="Antonio M."/>
            <person name="Oren A."/>
            <person name="Chaudhuri R.R."/>
            <person name="La Ragione R."/>
            <person name="Hildebrand F."/>
            <person name="Pallen M.J."/>
        </authorList>
    </citation>
    <scope>NUCLEOTIDE SEQUENCE</scope>
    <source>
        <strain evidence="2">18911</strain>
    </source>
</reference>